<gene>
    <name evidence="2" type="ORF">GCM10012285_06700</name>
</gene>
<keyword evidence="3" id="KW-1185">Reference proteome</keyword>
<dbReference type="Proteomes" id="UP000600080">
    <property type="component" value="Unassembled WGS sequence"/>
</dbReference>
<name>A0ABQ2IY58_9ACTN</name>
<reference evidence="3" key="1">
    <citation type="journal article" date="2019" name="Int. J. Syst. Evol. Microbiol.">
        <title>The Global Catalogue of Microorganisms (GCM) 10K type strain sequencing project: providing services to taxonomists for standard genome sequencing and annotation.</title>
        <authorList>
            <consortium name="The Broad Institute Genomics Platform"/>
            <consortium name="The Broad Institute Genome Sequencing Center for Infectious Disease"/>
            <person name="Wu L."/>
            <person name="Ma J."/>
        </authorList>
    </citation>
    <scope>NUCLEOTIDE SEQUENCE [LARGE SCALE GENOMIC DNA]</scope>
    <source>
        <strain evidence="3">CGMCC 4.7323</strain>
    </source>
</reference>
<proteinExistence type="predicted"/>
<comment type="caution">
    <text evidence="2">The sequence shown here is derived from an EMBL/GenBank/DDBJ whole genome shotgun (WGS) entry which is preliminary data.</text>
</comment>
<evidence type="ECO:0000256" key="1">
    <source>
        <dbReference type="SAM" id="MobiDB-lite"/>
    </source>
</evidence>
<organism evidence="2 3">
    <name type="scientific">Streptomyces kronopolitis</name>
    <dbReference type="NCBI Taxonomy" id="1612435"/>
    <lineage>
        <taxon>Bacteria</taxon>
        <taxon>Bacillati</taxon>
        <taxon>Actinomycetota</taxon>
        <taxon>Actinomycetes</taxon>
        <taxon>Kitasatosporales</taxon>
        <taxon>Streptomycetaceae</taxon>
        <taxon>Streptomyces</taxon>
    </lineage>
</organism>
<evidence type="ECO:0000313" key="3">
    <source>
        <dbReference type="Proteomes" id="UP000600080"/>
    </source>
</evidence>
<accession>A0ABQ2IY58</accession>
<dbReference type="EMBL" id="BMND01000002">
    <property type="protein sequence ID" value="GGN34528.1"/>
    <property type="molecule type" value="Genomic_DNA"/>
</dbReference>
<sequence length="141" mass="14791">MRAPLGDGTKCPGEGYIVPARDRVRPPPGSGRSDVVRGGLVRSTESDEEHSGGAEQRRDRAPRSPAREAADRLLAPFRPSFLGVRAHRAPPLHGSARGALRLRCTGRSPPLGADTPGHVRGGERGSTADTPASRENPPGAP</sequence>
<feature type="region of interest" description="Disordered" evidence="1">
    <location>
        <begin position="1"/>
        <end position="141"/>
    </location>
</feature>
<protein>
    <submittedName>
        <fullName evidence="2">Uncharacterized protein</fullName>
    </submittedName>
</protein>
<evidence type="ECO:0000313" key="2">
    <source>
        <dbReference type="EMBL" id="GGN34528.1"/>
    </source>
</evidence>
<feature type="compositionally biased region" description="Basic and acidic residues" evidence="1">
    <location>
        <begin position="49"/>
        <end position="71"/>
    </location>
</feature>